<accession>A0AAV0E2Z1</accession>
<name>A0AAV0E2Z1_9ASTE</name>
<evidence type="ECO:0000313" key="1">
    <source>
        <dbReference type="EMBL" id="CAH9115511.1"/>
    </source>
</evidence>
<proteinExistence type="predicted"/>
<reference evidence="1" key="1">
    <citation type="submission" date="2022-07" db="EMBL/GenBank/DDBJ databases">
        <authorList>
            <person name="Macas J."/>
            <person name="Novak P."/>
            <person name="Neumann P."/>
        </authorList>
    </citation>
    <scope>NUCLEOTIDE SEQUENCE</scope>
</reference>
<dbReference type="Proteomes" id="UP001152523">
    <property type="component" value="Unassembled WGS sequence"/>
</dbReference>
<sequence length="131" mass="15150">MLFVERGFETCQPLVLSSIYTSALRELRSLHCLGACRFFRFEVPPVAGYGGGSRFEVSGRRLKQHFYMDSFVDKYKKMTIGAEEEELDLNEADVKVVAHERRARPPPDPPPWSASKSRIWKKMDELYFNSI</sequence>
<keyword evidence="2" id="KW-1185">Reference proteome</keyword>
<dbReference type="AlphaFoldDB" id="A0AAV0E2Z1"/>
<organism evidence="1 2">
    <name type="scientific">Cuscuta epithymum</name>
    <dbReference type="NCBI Taxonomy" id="186058"/>
    <lineage>
        <taxon>Eukaryota</taxon>
        <taxon>Viridiplantae</taxon>
        <taxon>Streptophyta</taxon>
        <taxon>Embryophyta</taxon>
        <taxon>Tracheophyta</taxon>
        <taxon>Spermatophyta</taxon>
        <taxon>Magnoliopsida</taxon>
        <taxon>eudicotyledons</taxon>
        <taxon>Gunneridae</taxon>
        <taxon>Pentapetalae</taxon>
        <taxon>asterids</taxon>
        <taxon>lamiids</taxon>
        <taxon>Solanales</taxon>
        <taxon>Convolvulaceae</taxon>
        <taxon>Cuscuteae</taxon>
        <taxon>Cuscuta</taxon>
        <taxon>Cuscuta subgen. Cuscuta</taxon>
    </lineage>
</organism>
<gene>
    <name evidence="1" type="ORF">CEPIT_LOCUS21136</name>
</gene>
<dbReference type="EMBL" id="CAMAPF010000245">
    <property type="protein sequence ID" value="CAH9115511.1"/>
    <property type="molecule type" value="Genomic_DNA"/>
</dbReference>
<protein>
    <submittedName>
        <fullName evidence="1">Uncharacterized protein</fullName>
    </submittedName>
</protein>
<evidence type="ECO:0000313" key="2">
    <source>
        <dbReference type="Proteomes" id="UP001152523"/>
    </source>
</evidence>
<comment type="caution">
    <text evidence="1">The sequence shown here is derived from an EMBL/GenBank/DDBJ whole genome shotgun (WGS) entry which is preliminary data.</text>
</comment>